<evidence type="ECO:0000259" key="3">
    <source>
        <dbReference type="SMART" id="SM00903"/>
    </source>
</evidence>
<dbReference type="Proteomes" id="UP000193711">
    <property type="component" value="Unassembled WGS sequence"/>
</dbReference>
<dbReference type="GO" id="GO:0042602">
    <property type="term" value="F:riboflavin reductase (NADPH) activity"/>
    <property type="evidence" value="ECO:0007669"/>
    <property type="project" value="TreeGrafter"/>
</dbReference>
<dbReference type="InterPro" id="IPR002563">
    <property type="entry name" value="Flavin_Rdtase-like_dom"/>
</dbReference>
<dbReference type="InterPro" id="IPR050268">
    <property type="entry name" value="NADH-dep_flavin_reductase"/>
</dbReference>
<evidence type="ECO:0000313" key="4">
    <source>
        <dbReference type="EMBL" id="SMH50903.1"/>
    </source>
</evidence>
<gene>
    <name evidence="4" type="ORF">SAMN06295885_3624</name>
</gene>
<dbReference type="Pfam" id="PF01613">
    <property type="entry name" value="Flavin_Reduct"/>
    <property type="match status" value="1"/>
</dbReference>
<protein>
    <submittedName>
        <fullName evidence="4">NADH-FMN oxidoreductase RutF, flavin reductase (DIM6/NTAB) family</fullName>
    </submittedName>
</protein>
<sequence>MTALALTRLEDALAHVPSAVAAVAAMVDGAPEGLVATSLSVGASFDPPLVMFAVREASTTWPLLRTSPRIGVSMLSEAQGEATRRLASRTRHRRFEGLSREERSGGAVLVGGSSLRFECSVHAETPAGDHRVVLLRVHSLELDPGVEPLVYHRSGFRALRDAS</sequence>
<organism evidence="4 5">
    <name type="scientific">Rathayibacter oskolensis</name>
    <dbReference type="NCBI Taxonomy" id="1891671"/>
    <lineage>
        <taxon>Bacteria</taxon>
        <taxon>Bacillati</taxon>
        <taxon>Actinomycetota</taxon>
        <taxon>Actinomycetes</taxon>
        <taxon>Micrococcales</taxon>
        <taxon>Microbacteriaceae</taxon>
        <taxon>Rathayibacter</taxon>
    </lineage>
</organism>
<evidence type="ECO:0000313" key="5">
    <source>
        <dbReference type="Proteomes" id="UP000193711"/>
    </source>
</evidence>
<dbReference type="GO" id="GO:0010181">
    <property type="term" value="F:FMN binding"/>
    <property type="evidence" value="ECO:0007669"/>
    <property type="project" value="InterPro"/>
</dbReference>
<dbReference type="EMBL" id="FXBM01000004">
    <property type="protein sequence ID" value="SMH50903.1"/>
    <property type="molecule type" value="Genomic_DNA"/>
</dbReference>
<dbReference type="Gene3D" id="2.30.110.10">
    <property type="entry name" value="Electron Transport, Fmn-binding Protein, Chain A"/>
    <property type="match status" value="1"/>
</dbReference>
<dbReference type="SUPFAM" id="SSF50475">
    <property type="entry name" value="FMN-binding split barrel"/>
    <property type="match status" value="1"/>
</dbReference>
<dbReference type="PANTHER" id="PTHR30466:SF11">
    <property type="entry name" value="FLAVIN-DEPENDENT MONOOXYGENASE, REDUCTASE SUBUNIT HSAB"/>
    <property type="match status" value="1"/>
</dbReference>
<evidence type="ECO:0000256" key="1">
    <source>
        <dbReference type="ARBA" id="ARBA00008898"/>
    </source>
</evidence>
<keyword evidence="2" id="KW-0560">Oxidoreductase</keyword>
<evidence type="ECO:0000256" key="2">
    <source>
        <dbReference type="ARBA" id="ARBA00023002"/>
    </source>
</evidence>
<name>A0A1X7PJN8_9MICO</name>
<dbReference type="RefSeq" id="WP_085478010.1">
    <property type="nucleotide sequence ID" value="NZ_FXBM01000004.1"/>
</dbReference>
<proteinExistence type="inferred from homology"/>
<dbReference type="SMART" id="SM00903">
    <property type="entry name" value="Flavin_Reduct"/>
    <property type="match status" value="1"/>
</dbReference>
<dbReference type="OrthoDB" id="9792858at2"/>
<dbReference type="InterPro" id="IPR012349">
    <property type="entry name" value="Split_barrel_FMN-bd"/>
</dbReference>
<dbReference type="AlphaFoldDB" id="A0A1X7PJN8"/>
<dbReference type="STRING" id="1891671.SAMN06295885_3624"/>
<reference evidence="5" key="1">
    <citation type="submission" date="2017-04" db="EMBL/GenBank/DDBJ databases">
        <authorList>
            <person name="Varghese N."/>
            <person name="Submissions S."/>
        </authorList>
    </citation>
    <scope>NUCLEOTIDE SEQUENCE [LARGE SCALE GENOMIC DNA]</scope>
    <source>
        <strain evidence="5">VKM Ac-2121</strain>
    </source>
</reference>
<comment type="similarity">
    <text evidence="1">Belongs to the non-flavoprotein flavin reductase family.</text>
</comment>
<dbReference type="PANTHER" id="PTHR30466">
    <property type="entry name" value="FLAVIN REDUCTASE"/>
    <property type="match status" value="1"/>
</dbReference>
<feature type="domain" description="Flavin reductase like" evidence="3">
    <location>
        <begin position="13"/>
        <end position="158"/>
    </location>
</feature>
<accession>A0A1X7PJN8</accession>
<keyword evidence="5" id="KW-1185">Reference proteome</keyword>